<dbReference type="InterPro" id="IPR029068">
    <property type="entry name" value="Glyas_Bleomycin-R_OHBP_Dase"/>
</dbReference>
<dbReference type="EMBL" id="CP136894">
    <property type="protein sequence ID" value="WOL08438.1"/>
    <property type="molecule type" value="Genomic_DNA"/>
</dbReference>
<dbReference type="PANTHER" id="PTHR21366:SF22">
    <property type="entry name" value="VOC DOMAIN-CONTAINING PROTEIN"/>
    <property type="match status" value="1"/>
</dbReference>
<proteinExistence type="predicted"/>
<accession>A0AAQ3KK85</accession>
<dbReference type="CDD" id="cd07264">
    <property type="entry name" value="VOC_like"/>
    <property type="match status" value="1"/>
</dbReference>
<protein>
    <recommendedName>
        <fullName evidence="1">VOC domain-containing protein</fullName>
    </recommendedName>
</protein>
<dbReference type="InterPro" id="IPR050383">
    <property type="entry name" value="GlyoxalaseI/FosfomycinResist"/>
</dbReference>
<organism evidence="2 3">
    <name type="scientific">Canna indica</name>
    <name type="common">Indian-shot</name>
    <dbReference type="NCBI Taxonomy" id="4628"/>
    <lineage>
        <taxon>Eukaryota</taxon>
        <taxon>Viridiplantae</taxon>
        <taxon>Streptophyta</taxon>
        <taxon>Embryophyta</taxon>
        <taxon>Tracheophyta</taxon>
        <taxon>Spermatophyta</taxon>
        <taxon>Magnoliopsida</taxon>
        <taxon>Liliopsida</taxon>
        <taxon>Zingiberales</taxon>
        <taxon>Cannaceae</taxon>
        <taxon>Canna</taxon>
    </lineage>
</organism>
<dbReference type="AlphaFoldDB" id="A0AAQ3KK85"/>
<reference evidence="2 3" key="1">
    <citation type="submission" date="2023-10" db="EMBL/GenBank/DDBJ databases">
        <title>Chromosome-scale genome assembly provides insights into flower coloration mechanisms of Canna indica.</title>
        <authorList>
            <person name="Li C."/>
        </authorList>
    </citation>
    <scope>NUCLEOTIDE SEQUENCE [LARGE SCALE GENOMIC DNA]</scope>
    <source>
        <tissue evidence="2">Flower</tissue>
    </source>
</reference>
<dbReference type="Proteomes" id="UP001327560">
    <property type="component" value="Chromosome 5"/>
</dbReference>
<evidence type="ECO:0000313" key="3">
    <source>
        <dbReference type="Proteomes" id="UP001327560"/>
    </source>
</evidence>
<keyword evidence="3" id="KW-1185">Reference proteome</keyword>
<dbReference type="InterPro" id="IPR037523">
    <property type="entry name" value="VOC_core"/>
</dbReference>
<gene>
    <name evidence="2" type="ORF">Cni_G17191</name>
</gene>
<evidence type="ECO:0000259" key="1">
    <source>
        <dbReference type="PROSITE" id="PS51819"/>
    </source>
</evidence>
<evidence type="ECO:0000313" key="2">
    <source>
        <dbReference type="EMBL" id="WOL08438.1"/>
    </source>
</evidence>
<feature type="domain" description="VOC" evidence="1">
    <location>
        <begin position="32"/>
        <end position="159"/>
    </location>
</feature>
<dbReference type="InterPro" id="IPR004360">
    <property type="entry name" value="Glyas_Fos-R_dOase_dom"/>
</dbReference>
<sequence length="174" mass="19361">MERERERESTGKEKDDHQQAWQLIINQHLKPVFAYTVVYVKDVAQSVAFYSNAFGFNVRRLDHSNRWGELDSGPTTIAFTPLHQRETDERSGAVRTPAEEEAERGPVDVCFGYADVDAAYRRAVENGAVPVSPPREKSWGQKVGYVRDIDGIIVRMESFLGGGSSTAASTSPAI</sequence>
<dbReference type="Pfam" id="PF00903">
    <property type="entry name" value="Glyoxalase"/>
    <property type="match status" value="1"/>
</dbReference>
<name>A0AAQ3KK85_9LILI</name>
<dbReference type="PROSITE" id="PS51819">
    <property type="entry name" value="VOC"/>
    <property type="match status" value="1"/>
</dbReference>
<dbReference type="PANTHER" id="PTHR21366">
    <property type="entry name" value="GLYOXALASE FAMILY PROTEIN"/>
    <property type="match status" value="1"/>
</dbReference>
<dbReference type="Gene3D" id="3.10.180.10">
    <property type="entry name" value="2,3-Dihydroxybiphenyl 1,2-Dioxygenase, domain 1"/>
    <property type="match status" value="1"/>
</dbReference>
<dbReference type="SUPFAM" id="SSF54593">
    <property type="entry name" value="Glyoxalase/Bleomycin resistance protein/Dihydroxybiphenyl dioxygenase"/>
    <property type="match status" value="1"/>
</dbReference>